<feature type="transmembrane region" description="Helical" evidence="2">
    <location>
        <begin position="263"/>
        <end position="284"/>
    </location>
</feature>
<dbReference type="InterPro" id="IPR018767">
    <property type="entry name" value="Brl1/Brr6_dom"/>
</dbReference>
<feature type="region of interest" description="Disordered" evidence="1">
    <location>
        <begin position="1"/>
        <end position="29"/>
    </location>
</feature>
<dbReference type="STRING" id="42251.A0A2T7A5Q2"/>
<feature type="compositionally biased region" description="Acidic residues" evidence="1">
    <location>
        <begin position="205"/>
        <end position="222"/>
    </location>
</feature>
<dbReference type="PANTHER" id="PTHR28136:SF1">
    <property type="entry name" value="NUCLEUS EXPORT PROTEIN BRL1"/>
    <property type="match status" value="1"/>
</dbReference>
<feature type="region of interest" description="Disordered" evidence="1">
    <location>
        <begin position="125"/>
        <end position="153"/>
    </location>
</feature>
<organism evidence="4 5">
    <name type="scientific">Tuber borchii</name>
    <name type="common">White truffle</name>
    <dbReference type="NCBI Taxonomy" id="42251"/>
    <lineage>
        <taxon>Eukaryota</taxon>
        <taxon>Fungi</taxon>
        <taxon>Dikarya</taxon>
        <taxon>Ascomycota</taxon>
        <taxon>Pezizomycotina</taxon>
        <taxon>Pezizomycetes</taxon>
        <taxon>Pezizales</taxon>
        <taxon>Tuberaceae</taxon>
        <taxon>Tuber</taxon>
    </lineage>
</organism>
<reference evidence="4 5" key="1">
    <citation type="submission" date="2017-04" db="EMBL/GenBank/DDBJ databases">
        <title>Draft genome sequence of Tuber borchii Vittad., a whitish edible truffle.</title>
        <authorList>
            <consortium name="DOE Joint Genome Institute"/>
            <person name="Murat C."/>
            <person name="Kuo A."/>
            <person name="Barry K.W."/>
            <person name="Clum A."/>
            <person name="Dockter R.B."/>
            <person name="Fauchery L."/>
            <person name="Iotti M."/>
            <person name="Kohler A."/>
            <person name="Labutti K."/>
            <person name="Lindquist E.A."/>
            <person name="Lipzen A."/>
            <person name="Ohm R.A."/>
            <person name="Wang M."/>
            <person name="Grigoriev I.V."/>
            <person name="Zambonelli A."/>
            <person name="Martin F.M."/>
        </authorList>
    </citation>
    <scope>NUCLEOTIDE SEQUENCE [LARGE SCALE GENOMIC DNA]</scope>
    <source>
        <strain evidence="4 5">Tbo3840</strain>
    </source>
</reference>
<dbReference type="GO" id="GO:0006998">
    <property type="term" value="P:nuclear envelope organization"/>
    <property type="evidence" value="ECO:0007669"/>
    <property type="project" value="InterPro"/>
</dbReference>
<feature type="region of interest" description="Disordered" evidence="1">
    <location>
        <begin position="420"/>
        <end position="440"/>
    </location>
</feature>
<dbReference type="GO" id="GO:0031965">
    <property type="term" value="C:nuclear membrane"/>
    <property type="evidence" value="ECO:0007669"/>
    <property type="project" value="InterPro"/>
</dbReference>
<accession>A0A2T7A5Q2</accession>
<gene>
    <name evidence="4" type="ORF">B9Z19DRAFT_1119872</name>
</gene>
<dbReference type="GO" id="GO:0055088">
    <property type="term" value="P:lipid homeostasis"/>
    <property type="evidence" value="ECO:0007669"/>
    <property type="project" value="InterPro"/>
</dbReference>
<name>A0A2T7A5Q2_TUBBO</name>
<keyword evidence="2" id="KW-0472">Membrane</keyword>
<keyword evidence="2" id="KW-1133">Transmembrane helix</keyword>
<dbReference type="Proteomes" id="UP000244722">
    <property type="component" value="Unassembled WGS sequence"/>
</dbReference>
<evidence type="ECO:0000259" key="3">
    <source>
        <dbReference type="SMART" id="SM01042"/>
    </source>
</evidence>
<feature type="transmembrane region" description="Helical" evidence="2">
    <location>
        <begin position="368"/>
        <end position="389"/>
    </location>
</feature>
<keyword evidence="2" id="KW-0812">Transmembrane</keyword>
<evidence type="ECO:0000313" key="4">
    <source>
        <dbReference type="EMBL" id="PUU83072.1"/>
    </source>
</evidence>
<evidence type="ECO:0000313" key="5">
    <source>
        <dbReference type="Proteomes" id="UP000244722"/>
    </source>
</evidence>
<evidence type="ECO:0000256" key="1">
    <source>
        <dbReference type="SAM" id="MobiDB-lite"/>
    </source>
</evidence>
<dbReference type="OrthoDB" id="5961at2759"/>
<proteinExistence type="predicted"/>
<sequence length="457" mass="51322">MGERGHESPMDFQWDGTGPSDPNSPFRMSALNNTLTPTAQKKREYKDDFMVPIYAMNIYKQEIGDLSSFQSTTSKLPTLTPPSSQPFHFQTASRPAPPLFKGASFTTPRQAADTPRKSLSFAALDATEGSDMGTPETPQVPRSPTKESSTKSLALISPTRKTGRGEIKRVSSDGAINKVRRRRVGQKLERGDWWMVSGPAGSASEGEDQGAEDDEDDNDDDGQQMYEDMSTPRRWGSKAKSAAARWAQTHREIPIIASQYLQLFFNLSMILLLLYAVFCFYLTVRRDVDQKVEEYSAEIVQEMSQCAKEYVENRCDPNMRVPAMEIRCIAWERCMNRDPTQIGRARVSAETFAEIINSFIEPISYKTMFFCTILFFGGLAVSNMAFGYFRAKTLNHPAPYLAAAAPLADNWDPHQQLHQQTGYKSAPGTPMPTTPGRGIKYRELRTPGTARRNLQWQ</sequence>
<dbReference type="PANTHER" id="PTHR28136">
    <property type="entry name" value="NUCLEUS EXPORT PROTEIN BRR6"/>
    <property type="match status" value="1"/>
</dbReference>
<dbReference type="EMBL" id="NESQ01000018">
    <property type="protein sequence ID" value="PUU83072.1"/>
    <property type="molecule type" value="Genomic_DNA"/>
</dbReference>
<feature type="domain" description="Brl1/Brr6" evidence="3">
    <location>
        <begin position="257"/>
        <end position="390"/>
    </location>
</feature>
<keyword evidence="5" id="KW-1185">Reference proteome</keyword>
<evidence type="ECO:0000256" key="2">
    <source>
        <dbReference type="SAM" id="Phobius"/>
    </source>
</evidence>
<dbReference type="Pfam" id="PF10104">
    <property type="entry name" value="Brr6_like_C_C"/>
    <property type="match status" value="1"/>
</dbReference>
<dbReference type="AlphaFoldDB" id="A0A2T7A5Q2"/>
<dbReference type="InterPro" id="IPR040202">
    <property type="entry name" value="Brl1/Brr6"/>
</dbReference>
<protein>
    <submittedName>
        <fullName evidence="4">Di-sulfide bridge nucleocytoplasmic transport domain-domain-containing protein</fullName>
    </submittedName>
</protein>
<comment type="caution">
    <text evidence="4">The sequence shown here is derived from an EMBL/GenBank/DDBJ whole genome shotgun (WGS) entry which is preliminary data.</text>
</comment>
<feature type="region of interest" description="Disordered" evidence="1">
    <location>
        <begin position="194"/>
        <end position="237"/>
    </location>
</feature>
<dbReference type="SMART" id="SM01042">
    <property type="entry name" value="Brr6_like_C_C"/>
    <property type="match status" value="1"/>
</dbReference>